<dbReference type="EMBL" id="ABFZ02000019">
    <property type="protein sequence ID" value="EDS15570.1"/>
    <property type="molecule type" value="Genomic_DNA"/>
</dbReference>
<evidence type="ECO:0000313" key="2">
    <source>
        <dbReference type="EMBL" id="EDS15570.1"/>
    </source>
</evidence>
<dbReference type="AlphaFoldDB" id="B0NQ55"/>
<keyword evidence="1" id="KW-1133">Transmembrane helix</keyword>
<protein>
    <submittedName>
        <fullName evidence="2">Uncharacterized protein</fullName>
    </submittedName>
</protein>
<accession>B0NQ55</accession>
<dbReference type="HOGENOM" id="CLU_3022522_0_0_10"/>
<name>B0NQ55_BACSE</name>
<reference evidence="2 3" key="2">
    <citation type="submission" date="2007-11" db="EMBL/GenBank/DDBJ databases">
        <authorList>
            <person name="Fulton L."/>
            <person name="Clifton S."/>
            <person name="Fulton B."/>
            <person name="Xu J."/>
            <person name="Minx P."/>
            <person name="Pepin K.H."/>
            <person name="Johnson M."/>
            <person name="Thiruvilangam P."/>
            <person name="Bhonagiri V."/>
            <person name="Nash W.E."/>
            <person name="Mardis E.R."/>
            <person name="Wilson R.K."/>
        </authorList>
    </citation>
    <scope>NUCLEOTIDE SEQUENCE [LARGE SCALE GENOMIC DNA]</scope>
    <source>
        <strain evidence="2 3">ATCC 43183</strain>
    </source>
</reference>
<dbReference type="eggNOG" id="ENOG5030YNZ">
    <property type="taxonomic scope" value="Bacteria"/>
</dbReference>
<comment type="caution">
    <text evidence="2">The sequence shown here is derived from an EMBL/GenBank/DDBJ whole genome shotgun (WGS) entry which is preliminary data.</text>
</comment>
<proteinExistence type="predicted"/>
<organism evidence="2 3">
    <name type="scientific">Bacteroides stercoris ATCC 43183</name>
    <dbReference type="NCBI Taxonomy" id="449673"/>
    <lineage>
        <taxon>Bacteria</taxon>
        <taxon>Pseudomonadati</taxon>
        <taxon>Bacteroidota</taxon>
        <taxon>Bacteroidia</taxon>
        <taxon>Bacteroidales</taxon>
        <taxon>Bacteroidaceae</taxon>
        <taxon>Bacteroides</taxon>
    </lineage>
</organism>
<keyword evidence="1" id="KW-0812">Transmembrane</keyword>
<feature type="transmembrane region" description="Helical" evidence="1">
    <location>
        <begin position="20"/>
        <end position="43"/>
    </location>
</feature>
<evidence type="ECO:0000313" key="3">
    <source>
        <dbReference type="Proteomes" id="UP000004713"/>
    </source>
</evidence>
<keyword evidence="1" id="KW-0472">Membrane</keyword>
<sequence length="55" mass="6447">MGLNIRLMMHIFPPDIDNFIFVWLANQVLVFYLLLAIGISHLLQRKKTLAKHDNI</sequence>
<gene>
    <name evidence="2" type="ORF">BACSTE_02075</name>
</gene>
<reference evidence="2 3" key="1">
    <citation type="submission" date="2007-11" db="EMBL/GenBank/DDBJ databases">
        <title>Draft genome sequence of Bacteroides stercoris(ATCC 43183).</title>
        <authorList>
            <person name="Sudarsanam P."/>
            <person name="Ley R."/>
            <person name="Guruge J."/>
            <person name="Turnbaugh P.J."/>
            <person name="Mahowald M."/>
            <person name="Liep D."/>
            <person name="Gordon J."/>
        </authorList>
    </citation>
    <scope>NUCLEOTIDE SEQUENCE [LARGE SCALE GENOMIC DNA]</scope>
    <source>
        <strain evidence="2 3">ATCC 43183</strain>
    </source>
</reference>
<evidence type="ECO:0000256" key="1">
    <source>
        <dbReference type="SAM" id="Phobius"/>
    </source>
</evidence>
<dbReference type="Proteomes" id="UP000004713">
    <property type="component" value="Unassembled WGS sequence"/>
</dbReference>